<feature type="compositionally biased region" description="Basic and acidic residues" evidence="1">
    <location>
        <begin position="49"/>
        <end position="61"/>
    </location>
</feature>
<organism evidence="2 3">
    <name type="scientific">Phytophthora fragariae</name>
    <dbReference type="NCBI Taxonomy" id="53985"/>
    <lineage>
        <taxon>Eukaryota</taxon>
        <taxon>Sar</taxon>
        <taxon>Stramenopiles</taxon>
        <taxon>Oomycota</taxon>
        <taxon>Peronosporomycetes</taxon>
        <taxon>Peronosporales</taxon>
        <taxon>Peronosporaceae</taxon>
        <taxon>Phytophthora</taxon>
    </lineage>
</organism>
<proteinExistence type="predicted"/>
<evidence type="ECO:0000313" key="3">
    <source>
        <dbReference type="Proteomes" id="UP000486351"/>
    </source>
</evidence>
<evidence type="ECO:0000313" key="2">
    <source>
        <dbReference type="EMBL" id="KAE9272600.1"/>
    </source>
</evidence>
<protein>
    <submittedName>
        <fullName evidence="2">Uncharacterized protein</fullName>
    </submittedName>
</protein>
<name>A0A6G0Q7F4_9STRA</name>
<evidence type="ECO:0000256" key="1">
    <source>
        <dbReference type="SAM" id="MobiDB-lite"/>
    </source>
</evidence>
<sequence>MEELAAFAAAGGYQTANAASGADTSSSCGYSSDGSADSSWEPDPEDASSTEKEDERRGSIRDKDMDTSIVLIDDDLKSKVTRLIREEACKKSIIRALDVLKGMDTVLRHRGTCLREQYHYYFPFVGHVPVNQNDYCFHRYKIPKYTPLFLIF</sequence>
<dbReference type="Proteomes" id="UP000486351">
    <property type="component" value="Unassembled WGS sequence"/>
</dbReference>
<comment type="caution">
    <text evidence="2">The sequence shown here is derived from an EMBL/GenBank/DDBJ whole genome shotgun (WGS) entry which is preliminary data.</text>
</comment>
<reference evidence="2 3" key="1">
    <citation type="submission" date="2018-09" db="EMBL/GenBank/DDBJ databases">
        <title>Genomic investigation of the strawberry pathogen Phytophthora fragariae indicates pathogenicity is determined by transcriptional variation in three key races.</title>
        <authorList>
            <person name="Adams T.M."/>
            <person name="Armitage A.D."/>
            <person name="Sobczyk M.K."/>
            <person name="Bates H.J."/>
            <person name="Dunwell J.M."/>
            <person name="Nellist C.F."/>
            <person name="Harrison R.J."/>
        </authorList>
    </citation>
    <scope>NUCLEOTIDE SEQUENCE [LARGE SCALE GENOMIC DNA]</scope>
    <source>
        <strain evidence="2 3">NOV-77</strain>
    </source>
</reference>
<gene>
    <name evidence="2" type="ORF">PF008_g30061</name>
</gene>
<feature type="region of interest" description="Disordered" evidence="1">
    <location>
        <begin position="13"/>
        <end position="61"/>
    </location>
</feature>
<dbReference type="AlphaFoldDB" id="A0A6G0Q7F4"/>
<dbReference type="EMBL" id="QXFY01005362">
    <property type="protein sequence ID" value="KAE9272600.1"/>
    <property type="molecule type" value="Genomic_DNA"/>
</dbReference>
<feature type="compositionally biased region" description="Low complexity" evidence="1">
    <location>
        <begin position="13"/>
        <end position="39"/>
    </location>
</feature>
<accession>A0A6G0Q7F4</accession>